<keyword evidence="3" id="KW-1185">Reference proteome</keyword>
<feature type="compositionally biased region" description="Low complexity" evidence="1">
    <location>
        <begin position="31"/>
        <end position="40"/>
    </location>
</feature>
<protein>
    <submittedName>
        <fullName evidence="2">Unnamed protein product</fullName>
    </submittedName>
</protein>
<feature type="compositionally biased region" description="Polar residues" evidence="1">
    <location>
        <begin position="10"/>
        <end position="23"/>
    </location>
</feature>
<accession>A0A9W6X998</accession>
<feature type="compositionally biased region" description="Low complexity" evidence="1">
    <location>
        <begin position="75"/>
        <end position="87"/>
    </location>
</feature>
<sequence>MEMKARKAAQQATSAVANRSGPPQSVPSPPLATSVSASSAPVAGITVSADSDVLSFVSVPSGPNPPFSPIPRTPTSPASSTTSTTSLPNPPVASSGVTPGTEVSVPAEVDGDGGAGDDEAASKSSVPLGGVF</sequence>
<evidence type="ECO:0000313" key="3">
    <source>
        <dbReference type="Proteomes" id="UP001165121"/>
    </source>
</evidence>
<evidence type="ECO:0000256" key="1">
    <source>
        <dbReference type="SAM" id="MobiDB-lite"/>
    </source>
</evidence>
<feature type="compositionally biased region" description="Acidic residues" evidence="1">
    <location>
        <begin position="109"/>
        <end position="119"/>
    </location>
</feature>
<gene>
    <name evidence="2" type="ORF">Pfra01_000861100</name>
</gene>
<dbReference type="Proteomes" id="UP001165121">
    <property type="component" value="Unassembled WGS sequence"/>
</dbReference>
<reference evidence="2" key="1">
    <citation type="submission" date="2023-04" db="EMBL/GenBank/DDBJ databases">
        <title>Phytophthora fragariaefolia NBRC 109709.</title>
        <authorList>
            <person name="Ichikawa N."/>
            <person name="Sato H."/>
            <person name="Tonouchi N."/>
        </authorList>
    </citation>
    <scope>NUCLEOTIDE SEQUENCE</scope>
    <source>
        <strain evidence="2">NBRC 109709</strain>
    </source>
</reference>
<dbReference type="EMBL" id="BSXT01000777">
    <property type="protein sequence ID" value="GMF33989.1"/>
    <property type="molecule type" value="Genomic_DNA"/>
</dbReference>
<dbReference type="AlphaFoldDB" id="A0A9W6X998"/>
<feature type="compositionally biased region" description="Pro residues" evidence="1">
    <location>
        <begin position="62"/>
        <end position="74"/>
    </location>
</feature>
<comment type="caution">
    <text evidence="2">The sequence shown here is derived from an EMBL/GenBank/DDBJ whole genome shotgun (WGS) entry which is preliminary data.</text>
</comment>
<proteinExistence type="predicted"/>
<feature type="region of interest" description="Disordered" evidence="1">
    <location>
        <begin position="1"/>
        <end position="40"/>
    </location>
</feature>
<name>A0A9W6X998_9STRA</name>
<evidence type="ECO:0000313" key="2">
    <source>
        <dbReference type="EMBL" id="GMF33989.1"/>
    </source>
</evidence>
<organism evidence="2 3">
    <name type="scientific">Phytophthora fragariaefolia</name>
    <dbReference type="NCBI Taxonomy" id="1490495"/>
    <lineage>
        <taxon>Eukaryota</taxon>
        <taxon>Sar</taxon>
        <taxon>Stramenopiles</taxon>
        <taxon>Oomycota</taxon>
        <taxon>Peronosporomycetes</taxon>
        <taxon>Peronosporales</taxon>
        <taxon>Peronosporaceae</taxon>
        <taxon>Phytophthora</taxon>
    </lineage>
</organism>
<feature type="region of interest" description="Disordered" evidence="1">
    <location>
        <begin position="55"/>
        <end position="132"/>
    </location>
</feature>